<evidence type="ECO:0000256" key="1">
    <source>
        <dbReference type="SAM" id="Phobius"/>
    </source>
</evidence>
<feature type="transmembrane region" description="Helical" evidence="1">
    <location>
        <begin position="44"/>
        <end position="63"/>
    </location>
</feature>
<feature type="transmembrane region" description="Helical" evidence="1">
    <location>
        <begin position="7"/>
        <end position="24"/>
    </location>
</feature>
<name>A0A6C0LS51_9ZZZZ</name>
<dbReference type="AlphaFoldDB" id="A0A6C0LS51"/>
<reference evidence="2" key="1">
    <citation type="journal article" date="2020" name="Nature">
        <title>Giant virus diversity and host interactions through global metagenomics.</title>
        <authorList>
            <person name="Schulz F."/>
            <person name="Roux S."/>
            <person name="Paez-Espino D."/>
            <person name="Jungbluth S."/>
            <person name="Walsh D.A."/>
            <person name="Denef V.J."/>
            <person name="McMahon K.D."/>
            <person name="Konstantinidis K.T."/>
            <person name="Eloe-Fadrosh E.A."/>
            <person name="Kyrpides N.C."/>
            <person name="Woyke T."/>
        </authorList>
    </citation>
    <scope>NUCLEOTIDE SEQUENCE</scope>
    <source>
        <strain evidence="2">GVMAG-M-3300027963-41</strain>
    </source>
</reference>
<evidence type="ECO:0000313" key="2">
    <source>
        <dbReference type="EMBL" id="QHU32092.1"/>
    </source>
</evidence>
<dbReference type="Pfam" id="PF04070">
    <property type="entry name" value="DUF378"/>
    <property type="match status" value="1"/>
</dbReference>
<dbReference type="EMBL" id="MN740535">
    <property type="protein sequence ID" value="QHU32092.1"/>
    <property type="molecule type" value="Genomic_DNA"/>
</dbReference>
<accession>A0A6C0LS51</accession>
<keyword evidence="1" id="KW-1133">Transmembrane helix</keyword>
<keyword evidence="1" id="KW-0472">Membrane</keyword>
<sequence length="275" mass="30105">MNHYWKAKAYMIAMVLLIIGGLNWGVKSFMGKDLVTYVTGRNVIVANAIFGVVGLAALFIGFNRDSYLPFLGKSLIPCEVLQPQTPENADISTEVHVGPGTKVLYWAAEPNNKDLHEVNDWKHAYLTYRNAGVAVADQSGIARLKVRKPQPYSVPIKGTLSPHIHYRKCMGEGLIGRVHTVKLNEKEFFENYVNMQETNDPVTEKSAFNYVKPAEALAETRQVTLKTLNRSLMPQGGAPDEANLTVGTPADNAFTAINTPLVGATLDAAFTGKGV</sequence>
<organism evidence="2">
    <name type="scientific">viral metagenome</name>
    <dbReference type="NCBI Taxonomy" id="1070528"/>
    <lineage>
        <taxon>unclassified sequences</taxon>
        <taxon>metagenomes</taxon>
        <taxon>organismal metagenomes</taxon>
    </lineage>
</organism>
<keyword evidence="1" id="KW-0812">Transmembrane</keyword>
<dbReference type="InterPro" id="IPR007211">
    <property type="entry name" value="DUF378"/>
</dbReference>
<protein>
    <submittedName>
        <fullName evidence="2">Uncharacterized protein</fullName>
    </submittedName>
</protein>
<proteinExistence type="predicted"/>